<dbReference type="InterPro" id="IPR029056">
    <property type="entry name" value="Ribokinase-like"/>
</dbReference>
<dbReference type="Gene3D" id="3.40.1190.30">
    <property type="match status" value="1"/>
</dbReference>
<dbReference type="EMBL" id="FMYI01000001">
    <property type="protein sequence ID" value="SDB83847.1"/>
    <property type="molecule type" value="Genomic_DNA"/>
</dbReference>
<organism evidence="7 8">
    <name type="scientific">Pelagirhabdus alkalitolerans</name>
    <dbReference type="NCBI Taxonomy" id="1612202"/>
    <lineage>
        <taxon>Bacteria</taxon>
        <taxon>Bacillati</taxon>
        <taxon>Bacillota</taxon>
        <taxon>Bacilli</taxon>
        <taxon>Bacillales</taxon>
        <taxon>Bacillaceae</taxon>
        <taxon>Pelagirhabdus</taxon>
    </lineage>
</organism>
<dbReference type="OrthoDB" id="9813569at2"/>
<dbReference type="Proteomes" id="UP000242949">
    <property type="component" value="Unassembled WGS sequence"/>
</dbReference>
<dbReference type="Pfam" id="PF00294">
    <property type="entry name" value="PfkB"/>
    <property type="match status" value="1"/>
</dbReference>
<gene>
    <name evidence="7" type="ORF">SAMN05421734_101356</name>
</gene>
<keyword evidence="3" id="KW-0547">Nucleotide-binding</keyword>
<dbReference type="Gene3D" id="3.40.1620.20">
    <property type="match status" value="1"/>
</dbReference>
<keyword evidence="8" id="KW-1185">Reference proteome</keyword>
<dbReference type="STRING" id="1612202.SAMN05421734_101356"/>
<evidence type="ECO:0000256" key="5">
    <source>
        <dbReference type="ARBA" id="ARBA00022840"/>
    </source>
</evidence>
<keyword evidence="5" id="KW-0067">ATP-binding</keyword>
<dbReference type="InterPro" id="IPR002173">
    <property type="entry name" value="Carboh/pur_kinase_PfkB_CS"/>
</dbReference>
<dbReference type="PRINTS" id="PR00990">
    <property type="entry name" value="RIBOKINASE"/>
</dbReference>
<accession>A0A1G6GPC5</accession>
<proteinExistence type="inferred from homology"/>
<dbReference type="GO" id="GO:0005524">
    <property type="term" value="F:ATP binding"/>
    <property type="evidence" value="ECO:0007669"/>
    <property type="project" value="UniProtKB-KW"/>
</dbReference>
<keyword evidence="2" id="KW-0808">Transferase</keyword>
<dbReference type="InterPro" id="IPR002139">
    <property type="entry name" value="Ribo/fructo_kinase"/>
</dbReference>
<evidence type="ECO:0000259" key="6">
    <source>
        <dbReference type="Pfam" id="PF00294"/>
    </source>
</evidence>
<evidence type="ECO:0000256" key="4">
    <source>
        <dbReference type="ARBA" id="ARBA00022777"/>
    </source>
</evidence>
<dbReference type="PROSITE" id="PS00583">
    <property type="entry name" value="PFKB_KINASES_1"/>
    <property type="match status" value="1"/>
</dbReference>
<comment type="similarity">
    <text evidence="1">Belongs to the carbohydrate kinase PfkB family.</text>
</comment>
<dbReference type="Gene3D" id="6.10.140.490">
    <property type="match status" value="1"/>
</dbReference>
<dbReference type="AlphaFoldDB" id="A0A1G6GPC5"/>
<reference evidence="8" key="1">
    <citation type="submission" date="2016-09" db="EMBL/GenBank/DDBJ databases">
        <authorList>
            <person name="Varghese N."/>
            <person name="Submissions S."/>
        </authorList>
    </citation>
    <scope>NUCLEOTIDE SEQUENCE [LARGE SCALE GENOMIC DNA]</scope>
    <source>
        <strain evidence="8">S5</strain>
    </source>
</reference>
<evidence type="ECO:0000313" key="8">
    <source>
        <dbReference type="Proteomes" id="UP000242949"/>
    </source>
</evidence>
<sequence length="317" mass="35504">MFDFDHAIPFQNKPNDLLTMGELLVDMIAKDYSDQLVSGEFERHFGGSPANIAMNVNRLGSRAKLVASVGQDSLGDYLVNQIKQSSLSARLIQRSQKSTSMVVVNKSKGTPIPIFYRGADYDLEMNQELESAIKESKIMHLSSWPISKSKSRYLIEQSISVAKKNKTMICFDPNYHSFLWDEEDGISYIKNLLKHIDIVKPSEDDAERLFGQDTHDNQIDKFHYYGVPFVIMTLGEKGAIVSINGDKKHFEAVSTEVVDTTGAGDAFWSGFYVGLTQNQTIEQALQLGFSVSAFKLKYVGAVVDLPHYTMFDVAEEA</sequence>
<dbReference type="InterPro" id="IPR050306">
    <property type="entry name" value="PfkB_Carbo_kinase"/>
</dbReference>
<protein>
    <submittedName>
        <fullName evidence="7">Fructokinase</fullName>
    </submittedName>
</protein>
<dbReference type="PANTHER" id="PTHR43085">
    <property type="entry name" value="HEXOKINASE FAMILY MEMBER"/>
    <property type="match status" value="1"/>
</dbReference>
<evidence type="ECO:0000256" key="3">
    <source>
        <dbReference type="ARBA" id="ARBA00022741"/>
    </source>
</evidence>
<feature type="domain" description="Carbohydrate kinase PfkB" evidence="6">
    <location>
        <begin position="16"/>
        <end position="306"/>
    </location>
</feature>
<evidence type="ECO:0000313" key="7">
    <source>
        <dbReference type="EMBL" id="SDB83847.1"/>
    </source>
</evidence>
<dbReference type="SUPFAM" id="SSF53613">
    <property type="entry name" value="Ribokinase-like"/>
    <property type="match status" value="1"/>
</dbReference>
<dbReference type="PANTHER" id="PTHR43085:SF1">
    <property type="entry name" value="PSEUDOURIDINE KINASE-RELATED"/>
    <property type="match status" value="1"/>
</dbReference>
<name>A0A1G6GPC5_9BACI</name>
<dbReference type="InterPro" id="IPR011611">
    <property type="entry name" value="PfkB_dom"/>
</dbReference>
<evidence type="ECO:0000256" key="1">
    <source>
        <dbReference type="ARBA" id="ARBA00010688"/>
    </source>
</evidence>
<dbReference type="CDD" id="cd01166">
    <property type="entry name" value="KdgK"/>
    <property type="match status" value="1"/>
</dbReference>
<dbReference type="RefSeq" id="WP_090792342.1">
    <property type="nucleotide sequence ID" value="NZ_FMYI01000001.1"/>
</dbReference>
<dbReference type="GO" id="GO:0006000">
    <property type="term" value="P:fructose metabolic process"/>
    <property type="evidence" value="ECO:0007669"/>
    <property type="project" value="UniProtKB-ARBA"/>
</dbReference>
<dbReference type="GO" id="GO:0008865">
    <property type="term" value="F:fructokinase activity"/>
    <property type="evidence" value="ECO:0007669"/>
    <property type="project" value="UniProtKB-ARBA"/>
</dbReference>
<keyword evidence="4 7" id="KW-0418">Kinase</keyword>
<evidence type="ECO:0000256" key="2">
    <source>
        <dbReference type="ARBA" id="ARBA00022679"/>
    </source>
</evidence>